<organism evidence="3 4">
    <name type="scientific">Hoeflea prorocentri</name>
    <dbReference type="NCBI Taxonomy" id="1922333"/>
    <lineage>
        <taxon>Bacteria</taxon>
        <taxon>Pseudomonadati</taxon>
        <taxon>Pseudomonadota</taxon>
        <taxon>Alphaproteobacteria</taxon>
        <taxon>Hyphomicrobiales</taxon>
        <taxon>Rhizobiaceae</taxon>
        <taxon>Hoeflea</taxon>
    </lineage>
</organism>
<evidence type="ECO:0000256" key="1">
    <source>
        <dbReference type="SAM" id="MobiDB-lite"/>
    </source>
</evidence>
<proteinExistence type="predicted"/>
<dbReference type="GO" id="GO:0006313">
    <property type="term" value="P:DNA transposition"/>
    <property type="evidence" value="ECO:0007669"/>
    <property type="project" value="InterPro"/>
</dbReference>
<dbReference type="AlphaFoldDB" id="A0A9X3UK45"/>
<feature type="domain" description="Transposase IS4-like" evidence="2">
    <location>
        <begin position="26"/>
        <end position="78"/>
    </location>
</feature>
<protein>
    <submittedName>
        <fullName evidence="3">Transposase</fullName>
    </submittedName>
</protein>
<dbReference type="GO" id="GO:0003677">
    <property type="term" value="F:DNA binding"/>
    <property type="evidence" value="ECO:0007669"/>
    <property type="project" value="InterPro"/>
</dbReference>
<evidence type="ECO:0000313" key="3">
    <source>
        <dbReference type="EMBL" id="MDA5399690.1"/>
    </source>
</evidence>
<dbReference type="EMBL" id="JAPJZI010000001">
    <property type="protein sequence ID" value="MDA5399690.1"/>
    <property type="molecule type" value="Genomic_DNA"/>
</dbReference>
<dbReference type="GO" id="GO:0004803">
    <property type="term" value="F:transposase activity"/>
    <property type="evidence" value="ECO:0007669"/>
    <property type="project" value="InterPro"/>
</dbReference>
<reference evidence="3" key="1">
    <citation type="submission" date="2022-11" db="EMBL/GenBank/DDBJ databases">
        <title>Draft genome sequence of Hoeflea poritis E7-10 and Hoeflea prorocentri PM5-8, separated from scleractinian coral Porites lutea and marine dinoflagellate.</title>
        <authorList>
            <person name="Zhang G."/>
            <person name="Wei Q."/>
            <person name="Cai L."/>
        </authorList>
    </citation>
    <scope>NUCLEOTIDE SEQUENCE</scope>
    <source>
        <strain evidence="3">PM5-8</strain>
    </source>
</reference>
<feature type="compositionally biased region" description="Polar residues" evidence="1">
    <location>
        <begin position="15"/>
        <end position="24"/>
    </location>
</feature>
<name>A0A9X3UK45_9HYPH</name>
<sequence length="81" mass="9583">MCGRPVFVEREPDGSDTSAFSAGPQSRRVEVPHDKELYRQRHKIENMFARLKDWWRIATRHDRCAHFFCAICITATVTFWL</sequence>
<comment type="caution">
    <text evidence="3">The sequence shown here is derived from an EMBL/GenBank/DDBJ whole genome shotgun (WGS) entry which is preliminary data.</text>
</comment>
<dbReference type="InterPro" id="IPR002559">
    <property type="entry name" value="Transposase_11"/>
</dbReference>
<feature type="region of interest" description="Disordered" evidence="1">
    <location>
        <begin position="1"/>
        <end position="27"/>
    </location>
</feature>
<dbReference type="Proteomes" id="UP001151234">
    <property type="component" value="Unassembled WGS sequence"/>
</dbReference>
<dbReference type="RefSeq" id="WP_267993105.1">
    <property type="nucleotide sequence ID" value="NZ_JAPJZI010000001.1"/>
</dbReference>
<evidence type="ECO:0000259" key="2">
    <source>
        <dbReference type="Pfam" id="PF01609"/>
    </source>
</evidence>
<gene>
    <name evidence="3" type="ORF">OQ273_13995</name>
</gene>
<dbReference type="Pfam" id="PF01609">
    <property type="entry name" value="DDE_Tnp_1"/>
    <property type="match status" value="1"/>
</dbReference>
<keyword evidence="4" id="KW-1185">Reference proteome</keyword>
<accession>A0A9X3UK45</accession>
<evidence type="ECO:0000313" key="4">
    <source>
        <dbReference type="Proteomes" id="UP001151234"/>
    </source>
</evidence>